<accession>A0A136PYS0</accession>
<protein>
    <submittedName>
        <fullName evidence="1">Uncharacterized protein</fullName>
    </submittedName>
</protein>
<dbReference type="EMBL" id="LRQV01000006">
    <property type="protein sequence ID" value="KXK63346.1"/>
    <property type="molecule type" value="Genomic_DNA"/>
</dbReference>
<dbReference type="AlphaFoldDB" id="A0A136PYS0"/>
<gene>
    <name evidence="1" type="ORF">AWW66_03265</name>
</gene>
<proteinExistence type="predicted"/>
<sequence length="247" mass="25632">MIGDAAFSHGDIMRRLRDLERDIRAQAAGRRLEASSIGRGGLALRDGGSMRIIDRDGSVLGRIGDLGDGIRGTWIGRANGEPAIGAYGTGVGDDVGFAGLYDRSGQYVVTDDASSGRGLARPYIPIQVGEVTPPTATTTSSTFESLAEGMASLQHPCLVVYGLALAGAGTAGEVRVWLDHPGPVGPVTTIPTAAYTFFTIGPFALPSSGEYGTLRNIQIQARRTAGTGTLGVRVLSVLGLESSWAQA</sequence>
<comment type="caution">
    <text evidence="1">The sequence shown here is derived from an EMBL/GenBank/DDBJ whole genome shotgun (WGS) entry which is preliminary data.</text>
</comment>
<evidence type="ECO:0000313" key="2">
    <source>
        <dbReference type="Proteomes" id="UP000070620"/>
    </source>
</evidence>
<keyword evidence="2" id="KW-1185">Reference proteome</keyword>
<organism evidence="1 2">
    <name type="scientific">Micromonospora rosaria</name>
    <dbReference type="NCBI Taxonomy" id="47874"/>
    <lineage>
        <taxon>Bacteria</taxon>
        <taxon>Bacillati</taxon>
        <taxon>Actinomycetota</taxon>
        <taxon>Actinomycetes</taxon>
        <taxon>Micromonosporales</taxon>
        <taxon>Micromonosporaceae</taxon>
        <taxon>Micromonospora</taxon>
    </lineage>
</organism>
<reference evidence="1 2" key="1">
    <citation type="submission" date="2016-01" db="EMBL/GenBank/DDBJ databases">
        <title>Whole genome sequence and analysis of Micromonospora rosaria DSM 803, which can produce antibacterial substance rosamicin.</title>
        <authorList>
            <person name="Yang H."/>
            <person name="He X."/>
            <person name="Zhu D."/>
        </authorList>
    </citation>
    <scope>NUCLEOTIDE SEQUENCE [LARGE SCALE GENOMIC DNA]</scope>
    <source>
        <strain evidence="1 2">DSM 803</strain>
    </source>
</reference>
<dbReference type="Proteomes" id="UP000070620">
    <property type="component" value="Unassembled WGS sequence"/>
</dbReference>
<evidence type="ECO:0000313" key="1">
    <source>
        <dbReference type="EMBL" id="KXK63346.1"/>
    </source>
</evidence>
<name>A0A136PYS0_9ACTN</name>